<keyword evidence="3" id="KW-0611">Plant defense</keyword>
<keyword evidence="2" id="KW-0547">Nucleotide-binding</keyword>
<dbReference type="Gene3D" id="1.20.5.4130">
    <property type="match status" value="1"/>
</dbReference>
<comment type="caution">
    <text evidence="6">The sequence shown here is derived from an EMBL/GenBank/DDBJ whole genome shotgun (WGS) entry which is preliminary data.</text>
</comment>
<feature type="domain" description="NB-ARC" evidence="4">
    <location>
        <begin position="156"/>
        <end position="215"/>
    </location>
</feature>
<dbReference type="Proteomes" id="UP001604277">
    <property type="component" value="Unassembled WGS sequence"/>
</dbReference>
<dbReference type="AlphaFoldDB" id="A0ABD1RNL2"/>
<keyword evidence="1" id="KW-0677">Repeat</keyword>
<dbReference type="PANTHER" id="PTHR19338:SF73">
    <property type="entry name" value="DISEASE RESISTANCE PROTEIN RGA2-LIKE"/>
    <property type="match status" value="1"/>
</dbReference>
<evidence type="ECO:0000256" key="1">
    <source>
        <dbReference type="ARBA" id="ARBA00022737"/>
    </source>
</evidence>
<reference evidence="7" key="1">
    <citation type="submission" date="2024-07" db="EMBL/GenBank/DDBJ databases">
        <title>Two chromosome-level genome assemblies of Korean endemic species Abeliophyllum distichum and Forsythia ovata (Oleaceae).</title>
        <authorList>
            <person name="Jang H."/>
        </authorList>
    </citation>
    <scope>NUCLEOTIDE SEQUENCE [LARGE SCALE GENOMIC DNA]</scope>
</reference>
<evidence type="ECO:0000313" key="6">
    <source>
        <dbReference type="EMBL" id="KAL2489995.1"/>
    </source>
</evidence>
<accession>A0ABD1RNL2</accession>
<gene>
    <name evidence="6" type="ORF">Fot_43287</name>
</gene>
<dbReference type="Gene3D" id="3.40.50.300">
    <property type="entry name" value="P-loop containing nucleotide triphosphate hydrolases"/>
    <property type="match status" value="1"/>
</dbReference>
<sequence length="215" mass="25081">MVDTLVDFVLEDLKLIVSKNTCFNIADMDQIKSVNDDFTFIRYYLEQLKDDRNGDEQRDFFLAQVKDLACEALKYLDSFIVNVILKEDEEICGKIYHAFDSPEKLRYFAEAINSFKKTMEKNTLTVSMQKLEVSTESLSKTIRPQVEDDEVFMGFEDDVAKIKDQLTGDREQLQVISIVGMAGIGKTTLSRHLYNDDLIRYHFYIRAWICVSREY</sequence>
<evidence type="ECO:0000256" key="3">
    <source>
        <dbReference type="ARBA" id="ARBA00022821"/>
    </source>
</evidence>
<dbReference type="Pfam" id="PF18052">
    <property type="entry name" value="Rx_N"/>
    <property type="match status" value="1"/>
</dbReference>
<dbReference type="InterPro" id="IPR002182">
    <property type="entry name" value="NB-ARC"/>
</dbReference>
<protein>
    <submittedName>
        <fullName evidence="6">Disease resistance protein (CC-NBS-LRR class) family</fullName>
    </submittedName>
</protein>
<name>A0ABD1RNL2_9LAMI</name>
<dbReference type="GO" id="GO:0000166">
    <property type="term" value="F:nucleotide binding"/>
    <property type="evidence" value="ECO:0007669"/>
    <property type="project" value="UniProtKB-KW"/>
</dbReference>
<evidence type="ECO:0000256" key="2">
    <source>
        <dbReference type="ARBA" id="ARBA00022741"/>
    </source>
</evidence>
<evidence type="ECO:0000259" key="5">
    <source>
        <dbReference type="Pfam" id="PF18052"/>
    </source>
</evidence>
<feature type="domain" description="Disease resistance N-terminal" evidence="5">
    <location>
        <begin position="6"/>
        <end position="87"/>
    </location>
</feature>
<dbReference type="EMBL" id="JBFOLJ010000012">
    <property type="protein sequence ID" value="KAL2489995.1"/>
    <property type="molecule type" value="Genomic_DNA"/>
</dbReference>
<dbReference type="PANTHER" id="PTHR19338">
    <property type="entry name" value="TRANSLOCASE OF INNER MITOCHONDRIAL MEMBRANE 13 HOMOLOG"/>
    <property type="match status" value="1"/>
</dbReference>
<organism evidence="6 7">
    <name type="scientific">Forsythia ovata</name>
    <dbReference type="NCBI Taxonomy" id="205694"/>
    <lineage>
        <taxon>Eukaryota</taxon>
        <taxon>Viridiplantae</taxon>
        <taxon>Streptophyta</taxon>
        <taxon>Embryophyta</taxon>
        <taxon>Tracheophyta</taxon>
        <taxon>Spermatophyta</taxon>
        <taxon>Magnoliopsida</taxon>
        <taxon>eudicotyledons</taxon>
        <taxon>Gunneridae</taxon>
        <taxon>Pentapetalae</taxon>
        <taxon>asterids</taxon>
        <taxon>lamiids</taxon>
        <taxon>Lamiales</taxon>
        <taxon>Oleaceae</taxon>
        <taxon>Forsythieae</taxon>
        <taxon>Forsythia</taxon>
    </lineage>
</organism>
<evidence type="ECO:0000313" key="7">
    <source>
        <dbReference type="Proteomes" id="UP001604277"/>
    </source>
</evidence>
<evidence type="ECO:0000259" key="4">
    <source>
        <dbReference type="Pfam" id="PF00931"/>
    </source>
</evidence>
<dbReference type="Pfam" id="PF00931">
    <property type="entry name" value="NB-ARC"/>
    <property type="match status" value="1"/>
</dbReference>
<keyword evidence="7" id="KW-1185">Reference proteome</keyword>
<proteinExistence type="predicted"/>
<dbReference type="SUPFAM" id="SSF52540">
    <property type="entry name" value="P-loop containing nucleoside triphosphate hydrolases"/>
    <property type="match status" value="1"/>
</dbReference>
<dbReference type="InterPro" id="IPR027417">
    <property type="entry name" value="P-loop_NTPase"/>
</dbReference>
<dbReference type="GO" id="GO:0006952">
    <property type="term" value="P:defense response"/>
    <property type="evidence" value="ECO:0007669"/>
    <property type="project" value="UniProtKB-KW"/>
</dbReference>
<dbReference type="InterPro" id="IPR041118">
    <property type="entry name" value="Rx_N"/>
</dbReference>